<evidence type="ECO:0000256" key="1">
    <source>
        <dbReference type="SAM" id="SignalP"/>
    </source>
</evidence>
<dbReference type="RefSeq" id="WP_015955243.1">
    <property type="nucleotide sequence ID" value="NC_011729.1"/>
</dbReference>
<organism evidence="2 3">
    <name type="scientific">Gloeothece citriformis (strain PCC 7424)</name>
    <name type="common">Cyanothece sp. (strain PCC 7424)</name>
    <dbReference type="NCBI Taxonomy" id="65393"/>
    <lineage>
        <taxon>Bacteria</taxon>
        <taxon>Bacillati</taxon>
        <taxon>Cyanobacteriota</taxon>
        <taxon>Cyanophyceae</taxon>
        <taxon>Oscillatoriophycideae</taxon>
        <taxon>Chroococcales</taxon>
        <taxon>Aphanothecaceae</taxon>
        <taxon>Gloeothece</taxon>
        <taxon>Gloeothece citriformis</taxon>
    </lineage>
</organism>
<dbReference type="EMBL" id="CP001291">
    <property type="protein sequence ID" value="ACK71647.1"/>
    <property type="molecule type" value="Genomic_DNA"/>
</dbReference>
<evidence type="ECO:0000313" key="3">
    <source>
        <dbReference type="Proteomes" id="UP000002384"/>
    </source>
</evidence>
<dbReference type="Proteomes" id="UP000002384">
    <property type="component" value="Chromosome"/>
</dbReference>
<accession>B7KCU6</accession>
<keyword evidence="1" id="KW-0732">Signal</keyword>
<keyword evidence="3" id="KW-1185">Reference proteome</keyword>
<feature type="chain" id="PRO_5002856129" evidence="1">
    <location>
        <begin position="27"/>
        <end position="70"/>
    </location>
</feature>
<protein>
    <submittedName>
        <fullName evidence="2">Uncharacterized protein</fullName>
    </submittedName>
</protein>
<reference evidence="3" key="1">
    <citation type="journal article" date="2011" name="MBio">
        <title>Novel metabolic attributes of the genus Cyanothece, comprising a group of unicellular nitrogen-fixing Cyanobacteria.</title>
        <authorList>
            <person name="Bandyopadhyay A."/>
            <person name="Elvitigala T."/>
            <person name="Welsh E."/>
            <person name="Stockel J."/>
            <person name="Liberton M."/>
            <person name="Min H."/>
            <person name="Sherman L.A."/>
            <person name="Pakrasi H.B."/>
        </authorList>
    </citation>
    <scope>NUCLEOTIDE SEQUENCE [LARGE SCALE GENOMIC DNA]</scope>
    <source>
        <strain evidence="3">PCC 7424</strain>
    </source>
</reference>
<dbReference type="AlphaFoldDB" id="B7KCU6"/>
<dbReference type="KEGG" id="cyc:PCC7424_3247"/>
<evidence type="ECO:0000313" key="2">
    <source>
        <dbReference type="EMBL" id="ACK71647.1"/>
    </source>
</evidence>
<proteinExistence type="predicted"/>
<dbReference type="HOGENOM" id="CLU_2751050_0_0_3"/>
<gene>
    <name evidence="2" type="ordered locus">PCC7424_3247</name>
</gene>
<feature type="signal peptide" evidence="1">
    <location>
        <begin position="1"/>
        <end position="26"/>
    </location>
</feature>
<name>B7KCU6_GLOC7</name>
<sequence>MINYFTCLGFVAICSMLFWGSDSAFALADSTVLSSQFSLNNHQTNPEKNQLLSDFKGVCDVRASDPNCRE</sequence>